<dbReference type="GeneID" id="54478546"/>
<reference evidence="3" key="1">
    <citation type="journal article" date="2020" name="Stud. Mycol.">
        <title>101 Dothideomycetes genomes: a test case for predicting lifestyles and emergence of pathogens.</title>
        <authorList>
            <person name="Haridas S."/>
            <person name="Albert R."/>
            <person name="Binder M."/>
            <person name="Bloem J."/>
            <person name="Labutti K."/>
            <person name="Salamov A."/>
            <person name="Andreopoulos B."/>
            <person name="Baker S."/>
            <person name="Barry K."/>
            <person name="Bills G."/>
            <person name="Bluhm B."/>
            <person name="Cannon C."/>
            <person name="Castanera R."/>
            <person name="Culley D."/>
            <person name="Daum C."/>
            <person name="Ezra D."/>
            <person name="Gonzalez J."/>
            <person name="Henrissat B."/>
            <person name="Kuo A."/>
            <person name="Liang C."/>
            <person name="Lipzen A."/>
            <person name="Lutzoni F."/>
            <person name="Magnuson J."/>
            <person name="Mondo S."/>
            <person name="Nolan M."/>
            <person name="Ohm R."/>
            <person name="Pangilinan J."/>
            <person name="Park H.-J."/>
            <person name="Ramirez L."/>
            <person name="Alfaro M."/>
            <person name="Sun H."/>
            <person name="Tritt A."/>
            <person name="Yoshinaga Y."/>
            <person name="Zwiers L.-H."/>
            <person name="Turgeon B."/>
            <person name="Goodwin S."/>
            <person name="Spatafora J."/>
            <person name="Crous P."/>
            <person name="Grigoriev I."/>
        </authorList>
    </citation>
    <scope>NUCLEOTIDE SEQUENCE</scope>
    <source>
        <strain evidence="3">CBS 113389</strain>
    </source>
</reference>
<gene>
    <name evidence="3" type="ORF">BDY17DRAFT_326624</name>
</gene>
<accession>A0A6A6PLD4</accession>
<dbReference type="PANTHER" id="PTHR37018">
    <property type="entry name" value="CULTURE SPECIFIC PROTEIN, PUTATIVE (AFU_ORTHOLOGUE AFUA_2G00130)-RELATED"/>
    <property type="match status" value="1"/>
</dbReference>
<dbReference type="InterPro" id="IPR011761">
    <property type="entry name" value="ATP-grasp"/>
</dbReference>
<evidence type="ECO:0000256" key="1">
    <source>
        <dbReference type="PROSITE-ProRule" id="PRU00409"/>
    </source>
</evidence>
<keyword evidence="1" id="KW-0067">ATP-binding</keyword>
<dbReference type="PANTHER" id="PTHR37018:SF1">
    <property type="entry name" value="CULTURE SPECIFIC PROTEIN, PUTATIVE (AFU_ORTHOLOGUE AFUA_2G00130)-RELATED"/>
    <property type="match status" value="1"/>
</dbReference>
<dbReference type="GO" id="GO:0046872">
    <property type="term" value="F:metal ion binding"/>
    <property type="evidence" value="ECO:0007669"/>
    <property type="project" value="InterPro"/>
</dbReference>
<dbReference type="SUPFAM" id="SSF56059">
    <property type="entry name" value="Glutathione synthetase ATP-binding domain-like"/>
    <property type="match status" value="1"/>
</dbReference>
<dbReference type="AlphaFoldDB" id="A0A6A6PLD4"/>
<evidence type="ECO:0000313" key="3">
    <source>
        <dbReference type="EMBL" id="KAF2480745.1"/>
    </source>
</evidence>
<dbReference type="EMBL" id="MU001639">
    <property type="protein sequence ID" value="KAF2480745.1"/>
    <property type="molecule type" value="Genomic_DNA"/>
</dbReference>
<dbReference type="GO" id="GO:0005524">
    <property type="term" value="F:ATP binding"/>
    <property type="evidence" value="ECO:0007669"/>
    <property type="project" value="UniProtKB-UniRule"/>
</dbReference>
<dbReference type="Proteomes" id="UP000799767">
    <property type="component" value="Unassembled WGS sequence"/>
</dbReference>
<dbReference type="InterPro" id="IPR053269">
    <property type="entry name" value="Asp-Met_ligase"/>
</dbReference>
<name>A0A6A6PLD4_9PEZI</name>
<keyword evidence="4" id="KW-1185">Reference proteome</keyword>
<dbReference type="OrthoDB" id="5946236at2759"/>
<sequence>MTSTNEAGPQGKVTLPRIRLDRTLSDLYRQTCPSLSDTRIGFIFCGASCTTELSADFPRNKKYIYQDGTFNDVARAEKPDSLVRRTLAPKYLCLVPQRDAFITGREPVIFFYSGRSSVEIEHDEAEAERTLSVLDESQRAEAIFCPGPGHVSRVCADHGIGVIGAKLVVDCIADPSEGVARPTRMLTDPDTFFFLNGKEALAKSGLPTPEAEVVEVQGWCPGAANCCEECVRSLIEEDVPETCTGPRGRWIGEQTVRILAAIERHPLPFVFKNQQAFAGAGTYVVTTGPRRNQLLEDLTQGGILRRLLGRITKDNEHLRAGSMLLMTMVIDAVNDYGLTFFVGEDGSPTFLAMSEQMIDRASSAWTGSKISYPHQANLQRKFGDVMHQTAKWLHQHGYFGPAGADILETQNGEFYIVDLNVRTSGSLCLPLLQTHFTSRGFQCASSISATVRKSRDEFCEQWRGELESGQLCIVAWYEDKNAGLSYGDVVVGAEDEEHLTEMLSKIRSSTEQVTF</sequence>
<dbReference type="Gene3D" id="3.30.470.20">
    <property type="entry name" value="ATP-grasp fold, B domain"/>
    <property type="match status" value="1"/>
</dbReference>
<dbReference type="PROSITE" id="PS50975">
    <property type="entry name" value="ATP_GRASP"/>
    <property type="match status" value="1"/>
</dbReference>
<feature type="domain" description="ATP-grasp" evidence="2">
    <location>
        <begin position="198"/>
        <end position="452"/>
    </location>
</feature>
<proteinExistence type="predicted"/>
<evidence type="ECO:0000313" key="4">
    <source>
        <dbReference type="Proteomes" id="UP000799767"/>
    </source>
</evidence>
<keyword evidence="1" id="KW-0547">Nucleotide-binding</keyword>
<protein>
    <recommendedName>
        <fullName evidence="2">ATP-grasp domain-containing protein</fullName>
    </recommendedName>
</protein>
<evidence type="ECO:0000259" key="2">
    <source>
        <dbReference type="PROSITE" id="PS50975"/>
    </source>
</evidence>
<dbReference type="RefSeq" id="XP_033587315.1">
    <property type="nucleotide sequence ID" value="XM_033737544.1"/>
</dbReference>
<organism evidence="3 4">
    <name type="scientific">Neohortaea acidophila</name>
    <dbReference type="NCBI Taxonomy" id="245834"/>
    <lineage>
        <taxon>Eukaryota</taxon>
        <taxon>Fungi</taxon>
        <taxon>Dikarya</taxon>
        <taxon>Ascomycota</taxon>
        <taxon>Pezizomycotina</taxon>
        <taxon>Dothideomycetes</taxon>
        <taxon>Dothideomycetidae</taxon>
        <taxon>Mycosphaerellales</taxon>
        <taxon>Teratosphaeriaceae</taxon>
        <taxon>Neohortaea</taxon>
    </lineage>
</organism>